<dbReference type="PANTHER" id="PTHR30269:SF23">
    <property type="entry name" value="MEMBRANE TRANSPORTER PROTEIN YDHB-RELATED"/>
    <property type="match status" value="1"/>
</dbReference>
<accession>A0A1M6HDD4</accession>
<feature type="transmembrane region" description="Helical" evidence="8">
    <location>
        <begin position="71"/>
        <end position="88"/>
    </location>
</feature>
<evidence type="ECO:0000256" key="1">
    <source>
        <dbReference type="ARBA" id="ARBA00004651"/>
    </source>
</evidence>
<evidence type="ECO:0000256" key="3">
    <source>
        <dbReference type="ARBA" id="ARBA00022448"/>
    </source>
</evidence>
<comment type="similarity">
    <text evidence="2 8">Belongs to the 4-toluene sulfonate uptake permease (TSUP) (TC 2.A.102) family.</text>
</comment>
<comment type="subcellular location">
    <subcellularLocation>
        <location evidence="1 8">Cell membrane</location>
        <topology evidence="1 8">Multi-pass membrane protein</topology>
    </subcellularLocation>
</comment>
<dbReference type="GO" id="GO:0005886">
    <property type="term" value="C:plasma membrane"/>
    <property type="evidence" value="ECO:0007669"/>
    <property type="project" value="UniProtKB-SubCell"/>
</dbReference>
<evidence type="ECO:0000256" key="8">
    <source>
        <dbReference type="RuleBase" id="RU363041"/>
    </source>
</evidence>
<dbReference type="EMBL" id="FQZG01000032">
    <property type="protein sequence ID" value="SHJ20126.1"/>
    <property type="molecule type" value="Genomic_DNA"/>
</dbReference>
<evidence type="ECO:0000313" key="10">
    <source>
        <dbReference type="Proteomes" id="UP000184512"/>
    </source>
</evidence>
<dbReference type="STRING" id="1123357.SAMN02745244_01947"/>
<name>A0A1M6HDD4_9ACTN</name>
<gene>
    <name evidence="9" type="ORF">SAMN02745244_01947</name>
</gene>
<keyword evidence="6 8" id="KW-1133">Transmembrane helix</keyword>
<dbReference type="AlphaFoldDB" id="A0A1M6HDD4"/>
<evidence type="ECO:0000256" key="7">
    <source>
        <dbReference type="ARBA" id="ARBA00023136"/>
    </source>
</evidence>
<feature type="transmembrane region" description="Helical" evidence="8">
    <location>
        <begin position="133"/>
        <end position="157"/>
    </location>
</feature>
<dbReference type="PANTHER" id="PTHR30269">
    <property type="entry name" value="TRANSMEMBRANE PROTEIN YFCA"/>
    <property type="match status" value="1"/>
</dbReference>
<feature type="transmembrane region" description="Helical" evidence="8">
    <location>
        <begin position="40"/>
        <end position="59"/>
    </location>
</feature>
<keyword evidence="7 8" id="KW-0472">Membrane</keyword>
<dbReference type="Proteomes" id="UP000184512">
    <property type="component" value="Unassembled WGS sequence"/>
</dbReference>
<proteinExistence type="inferred from homology"/>
<keyword evidence="10" id="KW-1185">Reference proteome</keyword>
<dbReference type="InterPro" id="IPR052017">
    <property type="entry name" value="TSUP"/>
</dbReference>
<dbReference type="RefSeq" id="WP_217652189.1">
    <property type="nucleotide sequence ID" value="NZ_FQZG01000032.1"/>
</dbReference>
<organism evidence="9 10">
    <name type="scientific">Tessaracoccus bendigoensis DSM 12906</name>
    <dbReference type="NCBI Taxonomy" id="1123357"/>
    <lineage>
        <taxon>Bacteria</taxon>
        <taxon>Bacillati</taxon>
        <taxon>Actinomycetota</taxon>
        <taxon>Actinomycetes</taxon>
        <taxon>Propionibacteriales</taxon>
        <taxon>Propionibacteriaceae</taxon>
        <taxon>Tessaracoccus</taxon>
    </lineage>
</organism>
<sequence>MEWVILAVAALLIGLAKTSFGGLASISVAMLALAMPTKESTAAALLMLLTGDVIAVIRYRKAADWKLLRGLIPAVVPGLLLGALFLSMVDDLVLKRSIGVLLLIFVLMQLATKVMNRQPQADDDRPPHRALTVTAGVMAGFTTMAANAAGPVMAIYLQLAKVEKLRFLGTGAW</sequence>
<reference evidence="9 10" key="1">
    <citation type="submission" date="2016-11" db="EMBL/GenBank/DDBJ databases">
        <authorList>
            <person name="Jaros S."/>
            <person name="Januszkiewicz K."/>
            <person name="Wedrychowicz H."/>
        </authorList>
    </citation>
    <scope>NUCLEOTIDE SEQUENCE [LARGE SCALE GENOMIC DNA]</scope>
    <source>
        <strain evidence="9 10">DSM 12906</strain>
    </source>
</reference>
<keyword evidence="3" id="KW-0813">Transport</keyword>
<keyword evidence="4 8" id="KW-1003">Cell membrane</keyword>
<evidence type="ECO:0000256" key="4">
    <source>
        <dbReference type="ARBA" id="ARBA00022475"/>
    </source>
</evidence>
<keyword evidence="5 8" id="KW-0812">Transmembrane</keyword>
<dbReference type="Pfam" id="PF01925">
    <property type="entry name" value="TauE"/>
    <property type="match status" value="1"/>
</dbReference>
<protein>
    <recommendedName>
        <fullName evidence="8">Probable membrane transporter protein</fullName>
    </recommendedName>
</protein>
<feature type="transmembrane region" description="Helical" evidence="8">
    <location>
        <begin position="94"/>
        <end position="112"/>
    </location>
</feature>
<evidence type="ECO:0000256" key="2">
    <source>
        <dbReference type="ARBA" id="ARBA00009142"/>
    </source>
</evidence>
<dbReference type="InterPro" id="IPR002781">
    <property type="entry name" value="TM_pro_TauE-like"/>
</dbReference>
<evidence type="ECO:0000256" key="5">
    <source>
        <dbReference type="ARBA" id="ARBA00022692"/>
    </source>
</evidence>
<evidence type="ECO:0000256" key="6">
    <source>
        <dbReference type="ARBA" id="ARBA00022989"/>
    </source>
</evidence>
<evidence type="ECO:0000313" key="9">
    <source>
        <dbReference type="EMBL" id="SHJ20126.1"/>
    </source>
</evidence>